<evidence type="ECO:0000256" key="1">
    <source>
        <dbReference type="ARBA" id="ARBA00022670"/>
    </source>
</evidence>
<dbReference type="SMART" id="SM00232">
    <property type="entry name" value="JAB_MPN"/>
    <property type="match status" value="1"/>
</dbReference>
<dbReference type="Pfam" id="PF14464">
    <property type="entry name" value="Prok-JAB"/>
    <property type="match status" value="1"/>
</dbReference>
<keyword evidence="4" id="KW-0862">Zinc</keyword>
<evidence type="ECO:0000259" key="6">
    <source>
        <dbReference type="PROSITE" id="PS50249"/>
    </source>
</evidence>
<dbReference type="InterPro" id="IPR000555">
    <property type="entry name" value="JAMM/MPN+_dom"/>
</dbReference>
<dbReference type="OrthoDB" id="9802958at2"/>
<keyword evidence="1" id="KW-0645">Protease</keyword>
<keyword evidence="8" id="KW-1185">Reference proteome</keyword>
<dbReference type="PANTHER" id="PTHR34858">
    <property type="entry name" value="CYSO-CYSTEINE PEPTIDASE"/>
    <property type="match status" value="1"/>
</dbReference>
<proteinExistence type="predicted"/>
<sequence>MIVMTKDQYQEILNHSRNTLPNEACGLLGGRIENGVKYVEKVYLLRNIDNSPEHFSMNPREQLAAIKDMRSNGWELLGNFHSHPATPSRPSEEDIRLAFDPKASYMILSLKDSTPVVKSFNISSGQVSEERLSIVGEET</sequence>
<gene>
    <name evidence="7" type="ORF">EFD62_14285</name>
</gene>
<comment type="caution">
    <text evidence="7">The sequence shown here is derived from an EMBL/GenBank/DDBJ whole genome shotgun (WGS) entry which is preliminary data.</text>
</comment>
<dbReference type="InterPro" id="IPR037518">
    <property type="entry name" value="MPN"/>
</dbReference>
<dbReference type="GO" id="GO:0008270">
    <property type="term" value="F:zinc ion binding"/>
    <property type="evidence" value="ECO:0007669"/>
    <property type="project" value="TreeGrafter"/>
</dbReference>
<dbReference type="PROSITE" id="PS50249">
    <property type="entry name" value="MPN"/>
    <property type="match status" value="1"/>
</dbReference>
<dbReference type="GO" id="GO:0008235">
    <property type="term" value="F:metalloexopeptidase activity"/>
    <property type="evidence" value="ECO:0007669"/>
    <property type="project" value="TreeGrafter"/>
</dbReference>
<dbReference type="FunFam" id="3.40.140.10:FF:000085">
    <property type="entry name" value="Mov34/MPN/PAD-1 family protein"/>
    <property type="match status" value="1"/>
</dbReference>
<dbReference type="Gene3D" id="3.40.140.10">
    <property type="entry name" value="Cytidine Deaminase, domain 2"/>
    <property type="match status" value="1"/>
</dbReference>
<keyword evidence="3" id="KW-0378">Hydrolase</keyword>
<dbReference type="AlphaFoldDB" id="A0A4V1K1U7"/>
<keyword evidence="2" id="KW-0479">Metal-binding</keyword>
<evidence type="ECO:0000256" key="5">
    <source>
        <dbReference type="ARBA" id="ARBA00023049"/>
    </source>
</evidence>
<name>A0A4V1K1U7_9FIRM</name>
<keyword evidence="5" id="KW-0482">Metalloprotease</keyword>
<organism evidence="7 8">
    <name type="scientific">Acetivibrio mesophilus</name>
    <dbReference type="NCBI Taxonomy" id="2487273"/>
    <lineage>
        <taxon>Bacteria</taxon>
        <taxon>Bacillati</taxon>
        <taxon>Bacillota</taxon>
        <taxon>Clostridia</taxon>
        <taxon>Eubacteriales</taxon>
        <taxon>Oscillospiraceae</taxon>
        <taxon>Acetivibrio</taxon>
    </lineage>
</organism>
<dbReference type="PANTHER" id="PTHR34858:SF1">
    <property type="entry name" value="CYSO-CYSTEINE PEPTIDASE"/>
    <property type="match status" value="1"/>
</dbReference>
<feature type="domain" description="MPN" evidence="6">
    <location>
        <begin position="2"/>
        <end position="136"/>
    </location>
</feature>
<accession>A0A4V1K1U7</accession>
<protein>
    <submittedName>
        <fullName evidence="7">M67 family peptidase</fullName>
    </submittedName>
</protein>
<dbReference type="CDD" id="cd08070">
    <property type="entry name" value="MPN_like"/>
    <property type="match status" value="1"/>
</dbReference>
<dbReference type="RefSeq" id="WP_128706334.1">
    <property type="nucleotide sequence ID" value="NZ_RLII01000026.1"/>
</dbReference>
<dbReference type="GO" id="GO:0006508">
    <property type="term" value="P:proteolysis"/>
    <property type="evidence" value="ECO:0007669"/>
    <property type="project" value="UniProtKB-KW"/>
</dbReference>
<evidence type="ECO:0000256" key="3">
    <source>
        <dbReference type="ARBA" id="ARBA00022801"/>
    </source>
</evidence>
<dbReference type="InterPro" id="IPR051929">
    <property type="entry name" value="VirAsm_ModProt"/>
</dbReference>
<evidence type="ECO:0000256" key="2">
    <source>
        <dbReference type="ARBA" id="ARBA00022723"/>
    </source>
</evidence>
<dbReference type="InterPro" id="IPR028090">
    <property type="entry name" value="JAB_dom_prok"/>
</dbReference>
<evidence type="ECO:0000313" key="8">
    <source>
        <dbReference type="Proteomes" id="UP000289166"/>
    </source>
</evidence>
<dbReference type="SUPFAM" id="SSF102712">
    <property type="entry name" value="JAB1/MPN domain"/>
    <property type="match status" value="1"/>
</dbReference>
<dbReference type="EMBL" id="RLII01000026">
    <property type="protein sequence ID" value="RXE58029.1"/>
    <property type="molecule type" value="Genomic_DNA"/>
</dbReference>
<dbReference type="Proteomes" id="UP000289166">
    <property type="component" value="Unassembled WGS sequence"/>
</dbReference>
<reference evidence="8" key="1">
    <citation type="submission" date="2018-11" db="EMBL/GenBank/DDBJ databases">
        <title>Genome sequencing of a novel mesophilic and cellulolytic organism within the genus Hungateiclostridium.</title>
        <authorList>
            <person name="Rettenmaier R."/>
            <person name="Liebl W."/>
            <person name="Zverlov V."/>
        </authorList>
    </citation>
    <scope>NUCLEOTIDE SEQUENCE [LARGE SCALE GENOMIC DNA]</scope>
    <source>
        <strain evidence="8">N2K1</strain>
    </source>
</reference>
<evidence type="ECO:0000313" key="7">
    <source>
        <dbReference type="EMBL" id="RXE58029.1"/>
    </source>
</evidence>
<evidence type="ECO:0000256" key="4">
    <source>
        <dbReference type="ARBA" id="ARBA00022833"/>
    </source>
</evidence>